<reference evidence="4" key="1">
    <citation type="submission" date="2009-10" db="EMBL/GenBank/DDBJ databases">
        <title>The complete chromosome of Gordonia bronchialis DSM 43247.</title>
        <authorList>
            <consortium name="US DOE Joint Genome Institute (JGI-PGF)"/>
            <person name="Lucas S."/>
            <person name="Copeland A."/>
            <person name="Lapidus A."/>
            <person name="Glavina del Rio T."/>
            <person name="Dalin E."/>
            <person name="Tice H."/>
            <person name="Bruce D."/>
            <person name="Goodwin L."/>
            <person name="Pitluck S."/>
            <person name="Kyrpides N."/>
            <person name="Mavromatis K."/>
            <person name="Ivanova N."/>
            <person name="Ovchinnikova G."/>
            <person name="Saunders E."/>
            <person name="Brettin T."/>
            <person name="Detter J.C."/>
            <person name="Han C."/>
            <person name="Larimer F."/>
            <person name="Land M."/>
            <person name="Hauser L."/>
            <person name="Markowitz V."/>
            <person name="Cheng J.-F."/>
            <person name="Hugenholtz P."/>
            <person name="Woyke T."/>
            <person name="Wu D."/>
            <person name="Jando M."/>
            <person name="Schneider S."/>
            <person name="Goeker M."/>
            <person name="Klenk H.-P."/>
            <person name="Eisen J.A."/>
        </authorList>
    </citation>
    <scope>NUCLEOTIDE SEQUENCE [LARGE SCALE GENOMIC DNA]</scope>
    <source>
        <strain evidence="4">ATCC 25592 / DSM 43247 / BCRC 13721 / JCM 3198 / KCTC 3076 / NBRC 16047 / NCTC 10667</strain>
    </source>
</reference>
<keyword evidence="4" id="KW-1185">Reference proteome</keyword>
<dbReference type="Proteomes" id="UP000001219">
    <property type="component" value="Chromosome"/>
</dbReference>
<evidence type="ECO:0000259" key="2">
    <source>
        <dbReference type="Pfam" id="PF21922"/>
    </source>
</evidence>
<dbReference type="PANTHER" id="PTHR30627:SF24">
    <property type="entry name" value="PENICILLIN-BINDING PROTEIN 4B"/>
    <property type="match status" value="1"/>
</dbReference>
<dbReference type="OrthoDB" id="9766847at2"/>
<name>D0LA57_GORB4</name>
<dbReference type="SUPFAM" id="SSF56601">
    <property type="entry name" value="beta-lactamase/transpeptidase-like"/>
    <property type="match status" value="1"/>
</dbReference>
<dbReference type="GO" id="GO:0008658">
    <property type="term" value="F:penicillin binding"/>
    <property type="evidence" value="ECO:0007669"/>
    <property type="project" value="InterPro"/>
</dbReference>
<gene>
    <name evidence="3" type="ordered locus">Gbro_0027</name>
</gene>
<organism evidence="3 4">
    <name type="scientific">Gordonia bronchialis (strain ATCC 25592 / DSM 43247 / BCRC 13721 / JCM 3198 / KCTC 3076 / NBRC 16047 / NCTC 10667)</name>
    <name type="common">Rhodococcus bronchialis</name>
    <dbReference type="NCBI Taxonomy" id="526226"/>
    <lineage>
        <taxon>Bacteria</taxon>
        <taxon>Bacillati</taxon>
        <taxon>Actinomycetota</taxon>
        <taxon>Actinomycetes</taxon>
        <taxon>Mycobacteriales</taxon>
        <taxon>Gordoniaceae</taxon>
        <taxon>Gordonia</taxon>
    </lineage>
</organism>
<dbReference type="Pfam" id="PF00905">
    <property type="entry name" value="Transpeptidase"/>
    <property type="match status" value="1"/>
</dbReference>
<sequence>MNKPIRRVSVAVIVMILALLANATYVQVFKADALRTDSRNDRILIDEFSRQRGLITAGGTVIARSVPTTGRLKFQREYPRETALAFAPITGYFSFIYGNSQIEDAENGILNGSDDRLFGQRFMDMLSGRDPRGGNVVTTIDPRIQQLAYNALRNGPCDGPCRGSLVALQPNTGKILAMVSTPSYDPNLLASHDSDAQIQSWNRLTGDPRQPTLNHAINQLYPPGSTFKVITSASALRDDVTTDVRLTAAPSIVLPGTSQTLENYDGETCPGSSGGTVTLETAFKFSCNTAFADLVTTKMKDATTVFTDTARQFGIDQPGPDIPMSVTESTVGSIRSADVLAQSAIGQRDVRLTPLQNAVIAATVANGGVRMRPYLVDKLQAADLRTLNTTQPTTVNQPISADQASTLTRMMVLSEQETRGSGGAVSVASKTGTAELDDPNATPVTWYIAFGPSTNAQVALAVVVENGRNGVKSVGADLAPIGREVINAVVGGGGR</sequence>
<proteinExistence type="predicted"/>
<dbReference type="PANTHER" id="PTHR30627">
    <property type="entry name" value="PEPTIDOGLYCAN D,D-TRANSPEPTIDASE"/>
    <property type="match status" value="1"/>
</dbReference>
<dbReference type="InterPro" id="IPR050515">
    <property type="entry name" value="Beta-lactam/transpept"/>
</dbReference>
<feature type="domain" description="Penicillin-binding protein transpeptidase" evidence="1">
    <location>
        <begin position="163"/>
        <end position="483"/>
    </location>
</feature>
<protein>
    <submittedName>
        <fullName evidence="3">Penicillin-binding protein transpeptidase</fullName>
    </submittedName>
</protein>
<evidence type="ECO:0000313" key="3">
    <source>
        <dbReference type="EMBL" id="ACY19386.1"/>
    </source>
</evidence>
<dbReference type="InterPro" id="IPR001460">
    <property type="entry name" value="PCN-bd_Tpept"/>
</dbReference>
<dbReference type="InterPro" id="IPR054120">
    <property type="entry name" value="PBPA_dimer"/>
</dbReference>
<feature type="domain" description="Penicillin binding protein A dimerisation" evidence="2">
    <location>
        <begin position="52"/>
        <end position="136"/>
    </location>
</feature>
<dbReference type="EMBL" id="CP001802">
    <property type="protein sequence ID" value="ACY19386.1"/>
    <property type="molecule type" value="Genomic_DNA"/>
</dbReference>
<accession>D0LA57</accession>
<dbReference type="HOGENOM" id="CLU_009289_1_0_11"/>
<evidence type="ECO:0000313" key="4">
    <source>
        <dbReference type="Proteomes" id="UP000001219"/>
    </source>
</evidence>
<dbReference type="Gene3D" id="3.40.710.10">
    <property type="entry name" value="DD-peptidase/beta-lactamase superfamily"/>
    <property type="match status" value="1"/>
</dbReference>
<dbReference type="InterPro" id="IPR012338">
    <property type="entry name" value="Beta-lactam/transpept-like"/>
</dbReference>
<reference evidence="3 4" key="2">
    <citation type="journal article" date="2010" name="Stand. Genomic Sci.">
        <title>Complete genome sequence of Gordonia bronchialis type strain (3410).</title>
        <authorList>
            <person name="Ivanova N."/>
            <person name="Sikorski J."/>
            <person name="Jando M."/>
            <person name="Lapidus A."/>
            <person name="Nolan M."/>
            <person name="Lucas S."/>
            <person name="Del Rio T.G."/>
            <person name="Tice H."/>
            <person name="Copeland A."/>
            <person name="Cheng J.F."/>
            <person name="Chen F."/>
            <person name="Bruce D."/>
            <person name="Goodwin L."/>
            <person name="Pitluck S."/>
            <person name="Mavromatis K."/>
            <person name="Ovchinnikova G."/>
            <person name="Pati A."/>
            <person name="Chen A."/>
            <person name="Palaniappan K."/>
            <person name="Land M."/>
            <person name="Hauser L."/>
            <person name="Chang Y.J."/>
            <person name="Jeffries C.D."/>
            <person name="Chain P."/>
            <person name="Saunders E."/>
            <person name="Han C."/>
            <person name="Detter J.C."/>
            <person name="Brettin T."/>
            <person name="Rohde M."/>
            <person name="Goker M."/>
            <person name="Bristow J."/>
            <person name="Eisen J.A."/>
            <person name="Markowitz V."/>
            <person name="Hugenholtz P."/>
            <person name="Klenk H.P."/>
            <person name="Kyrpides N.C."/>
        </authorList>
    </citation>
    <scope>NUCLEOTIDE SEQUENCE [LARGE SCALE GENOMIC DNA]</scope>
    <source>
        <strain evidence="4">ATCC 25592 / DSM 43247 / BCRC 13721 / JCM 3198 / KCTC 3076 / NBRC 16047 / NCTC 10667</strain>
    </source>
</reference>
<dbReference type="GO" id="GO:0071972">
    <property type="term" value="F:peptidoglycan L,D-transpeptidase activity"/>
    <property type="evidence" value="ECO:0007669"/>
    <property type="project" value="TreeGrafter"/>
</dbReference>
<dbReference type="GO" id="GO:0005886">
    <property type="term" value="C:plasma membrane"/>
    <property type="evidence" value="ECO:0007669"/>
    <property type="project" value="TreeGrafter"/>
</dbReference>
<dbReference type="Pfam" id="PF21922">
    <property type="entry name" value="PBP_dimer_2"/>
    <property type="match status" value="1"/>
</dbReference>
<dbReference type="eggNOG" id="COG0768">
    <property type="taxonomic scope" value="Bacteria"/>
</dbReference>
<dbReference type="Gene3D" id="3.90.1310.10">
    <property type="entry name" value="Penicillin-binding protein 2a (Domain 2)"/>
    <property type="match status" value="1"/>
</dbReference>
<evidence type="ECO:0000259" key="1">
    <source>
        <dbReference type="Pfam" id="PF00905"/>
    </source>
</evidence>
<dbReference type="RefSeq" id="WP_012831978.1">
    <property type="nucleotide sequence ID" value="NC_013441.1"/>
</dbReference>
<dbReference type="STRING" id="526226.Gbro_0027"/>
<dbReference type="GO" id="GO:0071555">
    <property type="term" value="P:cell wall organization"/>
    <property type="evidence" value="ECO:0007669"/>
    <property type="project" value="TreeGrafter"/>
</dbReference>
<dbReference type="AlphaFoldDB" id="D0LA57"/>
<dbReference type="KEGG" id="gbr:Gbro_0027"/>